<sequence>MTPKELLATGKQSAQGINIYRNKETEIWRYNSKRRNNRIFAEESYKNLKYISFPLHIIIEPTNNCNMMCEMCLRNVMTRPKGYMDWSVFVKVVDECSKEQVHSFSLYMLGEPLLHPDIREMINYSKRMTIPYVDVSTNALRDMKCLLGTALDELIISLDGIDNETYAKNRRSDYSIVEENILSFLEAKKKGSYEYPLIRLQIIDMESTRPYLEQFIDKWLKKVDVIYVKKLEGMVQGLNNKLVSPEDVSKRLENRKPCKELYFTHNINWNGDHAFCCHDPKGMSILGNMNNMSIKQAWCGYKKELEMKCQKQGVFRGLCKTCVDYDNW</sequence>
<dbReference type="InterPro" id="IPR013785">
    <property type="entry name" value="Aldolase_TIM"/>
</dbReference>
<dbReference type="InterPro" id="IPR050377">
    <property type="entry name" value="Radical_SAM_PqqE_MftC-like"/>
</dbReference>
<dbReference type="SFLD" id="SFLDG01067">
    <property type="entry name" value="SPASM/twitch_domain_containing"/>
    <property type="match status" value="1"/>
</dbReference>
<dbReference type="EMBL" id="MT144750">
    <property type="protein sequence ID" value="QJH98726.1"/>
    <property type="molecule type" value="Genomic_DNA"/>
</dbReference>
<keyword evidence="3" id="KW-0408">Iron</keyword>
<protein>
    <submittedName>
        <fullName evidence="7">Putative radical SAM superfamily protein</fullName>
    </submittedName>
</protein>
<evidence type="ECO:0000313" key="7">
    <source>
        <dbReference type="EMBL" id="QJH98726.1"/>
    </source>
</evidence>
<feature type="domain" description="Radical SAM core" evidence="5">
    <location>
        <begin position="59"/>
        <end position="199"/>
    </location>
</feature>
<gene>
    <name evidence="7" type="ORF">TM448B01390_0006</name>
</gene>
<feature type="domain" description="4Fe4S-binding SPASM" evidence="6">
    <location>
        <begin position="258"/>
        <end position="322"/>
    </location>
</feature>
<reference evidence="7" key="1">
    <citation type="submission" date="2020-03" db="EMBL/GenBank/DDBJ databases">
        <title>The deep terrestrial virosphere.</title>
        <authorList>
            <person name="Holmfeldt K."/>
            <person name="Nilsson E."/>
            <person name="Simone D."/>
            <person name="Lopez-Fernandez M."/>
            <person name="Wu X."/>
            <person name="de Brujin I."/>
            <person name="Lundin D."/>
            <person name="Andersson A."/>
            <person name="Bertilsson S."/>
            <person name="Dopson M."/>
        </authorList>
    </citation>
    <scope>NUCLEOTIDE SEQUENCE</scope>
    <source>
        <strain evidence="7">TM448B01390</strain>
    </source>
</reference>
<dbReference type="SFLD" id="SFLDS00029">
    <property type="entry name" value="Radical_SAM"/>
    <property type="match status" value="1"/>
</dbReference>
<dbReference type="GO" id="GO:0046872">
    <property type="term" value="F:metal ion binding"/>
    <property type="evidence" value="ECO:0007669"/>
    <property type="project" value="UniProtKB-KW"/>
</dbReference>
<dbReference type="PANTHER" id="PTHR11228">
    <property type="entry name" value="RADICAL SAM DOMAIN PROTEIN"/>
    <property type="match status" value="1"/>
</dbReference>
<dbReference type="InterPro" id="IPR058240">
    <property type="entry name" value="rSAM_sf"/>
</dbReference>
<dbReference type="AlphaFoldDB" id="A0A6M3XLR3"/>
<dbReference type="CDD" id="cd21109">
    <property type="entry name" value="SPASM"/>
    <property type="match status" value="1"/>
</dbReference>
<keyword evidence="2" id="KW-0479">Metal-binding</keyword>
<dbReference type="Pfam" id="PF04055">
    <property type="entry name" value="Radical_SAM"/>
    <property type="match status" value="1"/>
</dbReference>
<organism evidence="7">
    <name type="scientific">viral metagenome</name>
    <dbReference type="NCBI Taxonomy" id="1070528"/>
    <lineage>
        <taxon>unclassified sequences</taxon>
        <taxon>metagenomes</taxon>
        <taxon>organismal metagenomes</taxon>
    </lineage>
</organism>
<dbReference type="GO" id="GO:0003824">
    <property type="term" value="F:catalytic activity"/>
    <property type="evidence" value="ECO:0007669"/>
    <property type="project" value="InterPro"/>
</dbReference>
<evidence type="ECO:0000256" key="2">
    <source>
        <dbReference type="ARBA" id="ARBA00022723"/>
    </source>
</evidence>
<evidence type="ECO:0000259" key="6">
    <source>
        <dbReference type="Pfam" id="PF13186"/>
    </source>
</evidence>
<dbReference type="CDD" id="cd01335">
    <property type="entry name" value="Radical_SAM"/>
    <property type="match status" value="1"/>
</dbReference>
<evidence type="ECO:0000259" key="5">
    <source>
        <dbReference type="Pfam" id="PF04055"/>
    </source>
</evidence>
<name>A0A6M3XLR3_9ZZZZ</name>
<dbReference type="GO" id="GO:0051536">
    <property type="term" value="F:iron-sulfur cluster binding"/>
    <property type="evidence" value="ECO:0007669"/>
    <property type="project" value="UniProtKB-KW"/>
</dbReference>
<proteinExistence type="predicted"/>
<keyword evidence="1" id="KW-0949">S-adenosyl-L-methionine</keyword>
<dbReference type="Pfam" id="PF13186">
    <property type="entry name" value="SPASM"/>
    <property type="match status" value="1"/>
</dbReference>
<dbReference type="PANTHER" id="PTHR11228:SF7">
    <property type="entry name" value="PQQA PEPTIDE CYCLASE"/>
    <property type="match status" value="1"/>
</dbReference>
<evidence type="ECO:0000256" key="4">
    <source>
        <dbReference type="ARBA" id="ARBA00023014"/>
    </source>
</evidence>
<evidence type="ECO:0000256" key="3">
    <source>
        <dbReference type="ARBA" id="ARBA00023004"/>
    </source>
</evidence>
<evidence type="ECO:0000256" key="1">
    <source>
        <dbReference type="ARBA" id="ARBA00022691"/>
    </source>
</evidence>
<accession>A0A6M3XLR3</accession>
<dbReference type="SUPFAM" id="SSF102114">
    <property type="entry name" value="Radical SAM enzymes"/>
    <property type="match status" value="1"/>
</dbReference>
<dbReference type="Gene3D" id="3.20.20.70">
    <property type="entry name" value="Aldolase class I"/>
    <property type="match status" value="1"/>
</dbReference>
<keyword evidence="4" id="KW-0411">Iron-sulfur</keyword>
<dbReference type="InterPro" id="IPR007197">
    <property type="entry name" value="rSAM"/>
</dbReference>
<dbReference type="InterPro" id="IPR023885">
    <property type="entry name" value="4Fe4S-binding_SPASM_dom"/>
</dbReference>